<reference evidence="4" key="1">
    <citation type="submission" date="2021-01" db="EMBL/GenBank/DDBJ databases">
        <title>Modified the classification status of verrucomicrobia.</title>
        <authorList>
            <person name="Feng X."/>
        </authorList>
    </citation>
    <scope>NUCLEOTIDE SEQUENCE</scope>
    <source>
        <strain evidence="4">KCTC 22201</strain>
    </source>
</reference>
<accession>A0A934RBY1</accession>
<dbReference type="Proteomes" id="UP000658278">
    <property type="component" value="Unassembled WGS sequence"/>
</dbReference>
<evidence type="ECO:0000256" key="2">
    <source>
        <dbReference type="SAM" id="SignalP"/>
    </source>
</evidence>
<keyword evidence="1" id="KW-0378">Hydrolase</keyword>
<dbReference type="PANTHER" id="PTHR31988">
    <property type="entry name" value="ESTERASE, PUTATIVE (DUF303)-RELATED"/>
    <property type="match status" value="1"/>
</dbReference>
<dbReference type="PANTHER" id="PTHR31988:SF19">
    <property type="entry name" value="9-O-ACETYL-N-ACETYLNEURAMINIC ACID DEACETYLASE-RELATED"/>
    <property type="match status" value="1"/>
</dbReference>
<dbReference type="InterPro" id="IPR036514">
    <property type="entry name" value="SGNH_hydro_sf"/>
</dbReference>
<evidence type="ECO:0000259" key="3">
    <source>
        <dbReference type="Pfam" id="PF03629"/>
    </source>
</evidence>
<dbReference type="EMBL" id="JAENII010000002">
    <property type="protein sequence ID" value="MBK1825801.1"/>
    <property type="molecule type" value="Genomic_DNA"/>
</dbReference>
<gene>
    <name evidence="4" type="ORF">JIN81_02120</name>
</gene>
<evidence type="ECO:0000313" key="5">
    <source>
        <dbReference type="Proteomes" id="UP000658278"/>
    </source>
</evidence>
<proteinExistence type="predicted"/>
<comment type="caution">
    <text evidence="4">The sequence shown here is derived from an EMBL/GenBank/DDBJ whole genome shotgun (WGS) entry which is preliminary data.</text>
</comment>
<dbReference type="GO" id="GO:0016788">
    <property type="term" value="F:hydrolase activity, acting on ester bonds"/>
    <property type="evidence" value="ECO:0007669"/>
    <property type="project" value="UniProtKB-ARBA"/>
</dbReference>
<protein>
    <recommendedName>
        <fullName evidence="3">Sialate O-acetylesterase domain-containing protein</fullName>
    </recommendedName>
</protein>
<evidence type="ECO:0000313" key="4">
    <source>
        <dbReference type="EMBL" id="MBK1825801.1"/>
    </source>
</evidence>
<dbReference type="InterPro" id="IPR052940">
    <property type="entry name" value="Carb_Esterase_6"/>
</dbReference>
<keyword evidence="5" id="KW-1185">Reference proteome</keyword>
<keyword evidence="2" id="KW-0732">Signal</keyword>
<dbReference type="SUPFAM" id="SSF52266">
    <property type="entry name" value="SGNH hydrolase"/>
    <property type="match status" value="1"/>
</dbReference>
<sequence>MVYLFALPVNASSPTSMKHRSLLLLLISCSTNAWGAFLYHDSASTNGGEFSSDYPIENLKNGGYSSAADTENASIRAGTRSYATTSPPAGGYPVTITFEFDVAVSLDAFHLWNHSNGASAAANQGVNAFTLTFYDGPNGTGSQIGSPYSNNAAKAPASGLYPAETFNFGTSYKGVRSVTLTADNHNPGSLFVGIREAAFEGSQSFLYHSSASTDGGVFVSGNGPFPLEDLKNANHSSPQDLEDAALAGESYATTDPPLGGFPVNIMLEFDSPAILEAFHLWNHTNGNAVAAPGNGVGDFSLTFYDGPGGTGNQIGSPFNGSASAAPATGSSPAQTFGFGAGYEGVRSVLFQITDKANNTTEGFVAMREIGFGGSTVLVPPANPDRVVVYLVGGQSNADGYGVTSELSGGLELIQSDIDLFHGNGGGNSMLPANQLIRLQPGSGSMTGNAGGFGPELSFGVDIHDALGSERARIAIIKHTLGGTSLHSNWFPGGDGTTAGDGSIYQNFQTTVSSGLAALASVYPGAAIEIEGMIWHQGEADAGSSTNAGNYQTNLTNFIADVRSTYDSDLKFGIVQLSDNQTALDPVNRATVKAAQAAVANSDVLSYLVETDDQSMGGSSSIHFGTSGNLAIGSRLATGMQQVAIKDVEENGLDDDWEELYWGIGNTGQDPAGDDDKDGLSNLEEFLWLTNPLVSNVVVSQLQTSPVTTLTWPSSPDRRYLIEVSSDMQGWTRLDSFIPAGIGPSTSYLLPEDPVETRRFFRVGVHR</sequence>
<dbReference type="AlphaFoldDB" id="A0A934RBY1"/>
<dbReference type="RefSeq" id="WP_200275840.1">
    <property type="nucleotide sequence ID" value="NZ_JAENII010000002.1"/>
</dbReference>
<dbReference type="Gene3D" id="3.40.50.1110">
    <property type="entry name" value="SGNH hydrolase"/>
    <property type="match status" value="1"/>
</dbReference>
<feature type="signal peptide" evidence="2">
    <location>
        <begin position="1"/>
        <end position="35"/>
    </location>
</feature>
<evidence type="ECO:0000256" key="1">
    <source>
        <dbReference type="ARBA" id="ARBA00022801"/>
    </source>
</evidence>
<name>A0A934RBY1_9BACT</name>
<feature type="chain" id="PRO_5037611508" description="Sialate O-acetylesterase domain-containing protein" evidence="2">
    <location>
        <begin position="36"/>
        <end position="766"/>
    </location>
</feature>
<feature type="domain" description="Sialate O-acetylesterase" evidence="3">
    <location>
        <begin position="387"/>
        <end position="640"/>
    </location>
</feature>
<dbReference type="InterPro" id="IPR005181">
    <property type="entry name" value="SASA"/>
</dbReference>
<dbReference type="Pfam" id="PF03629">
    <property type="entry name" value="SASA"/>
    <property type="match status" value="1"/>
</dbReference>
<organism evidence="4 5">
    <name type="scientific">Haloferula rosea</name>
    <dbReference type="NCBI Taxonomy" id="490093"/>
    <lineage>
        <taxon>Bacteria</taxon>
        <taxon>Pseudomonadati</taxon>
        <taxon>Verrucomicrobiota</taxon>
        <taxon>Verrucomicrobiia</taxon>
        <taxon>Verrucomicrobiales</taxon>
        <taxon>Verrucomicrobiaceae</taxon>
        <taxon>Haloferula</taxon>
    </lineage>
</organism>